<protein>
    <recommendedName>
        <fullName evidence="3">DOMON-like domain-containing protein</fullName>
    </recommendedName>
</protein>
<dbReference type="PATRIC" id="fig|1392540.3.peg.2031"/>
<dbReference type="STRING" id="1392540.P256_02109"/>
<dbReference type="Gene3D" id="2.60.40.1190">
    <property type="match status" value="1"/>
</dbReference>
<sequence length="178" mass="21131">MASYELQPFKRFDAIHLVSAIEQQNTIINVGFWVRDPMQLIEWPESTQYKLSRADFLWENSCFEIFIGVKNEDFYREINLSPSETWQSYQFEEYRYPENVPPILATDIELIELKRTHYGLNAVLDLQLFLTTHQLQVSDIYIGLAAIFKTAQGTQYYAIQHSSPEPDFHNKRDWLHEF</sequence>
<proteinExistence type="predicted"/>
<dbReference type="Proteomes" id="UP000023785">
    <property type="component" value="Unassembled WGS sequence"/>
</dbReference>
<dbReference type="RefSeq" id="WP_023273722.1">
    <property type="nucleotide sequence ID" value="NZ_KI530735.1"/>
</dbReference>
<dbReference type="OrthoDB" id="190583at2"/>
<comment type="caution">
    <text evidence="1">The sequence shown here is derived from an EMBL/GenBank/DDBJ whole genome shotgun (WGS) entry which is preliminary data.</text>
</comment>
<reference evidence="1 2" key="1">
    <citation type="submission" date="2013-10" db="EMBL/GenBank/DDBJ databases">
        <title>The Genome Sequence of Acinetobacter nectaris CIP 110549.</title>
        <authorList>
            <consortium name="The Broad Institute Genomics Platform"/>
            <consortium name="The Broad Institute Genome Sequencing Center for Infectious Disease"/>
            <person name="Cerqueira G."/>
            <person name="Feldgarden M."/>
            <person name="Courvalin P."/>
            <person name="Grillot-Courvalin C."/>
            <person name="Clermont D."/>
            <person name="Rocha E."/>
            <person name="Yoon E.-J."/>
            <person name="Nemec A."/>
            <person name="Young S.K."/>
            <person name="Zeng Q."/>
            <person name="Gargeya S."/>
            <person name="Fitzgerald M."/>
            <person name="Abouelleil A."/>
            <person name="Alvarado L."/>
            <person name="Berlin A.M."/>
            <person name="Chapman S.B."/>
            <person name="Gainer-Dewar J."/>
            <person name="Goldberg J."/>
            <person name="Gnerre S."/>
            <person name="Griggs A."/>
            <person name="Gujja S."/>
            <person name="Hansen M."/>
            <person name="Howarth C."/>
            <person name="Imamovic A."/>
            <person name="Ireland A."/>
            <person name="Larimer J."/>
            <person name="McCowan C."/>
            <person name="Murphy C."/>
            <person name="Pearson M."/>
            <person name="Poon T.W."/>
            <person name="Priest M."/>
            <person name="Roberts A."/>
            <person name="Saif S."/>
            <person name="Shea T."/>
            <person name="Sykes S."/>
            <person name="Wortman J."/>
            <person name="Nusbaum C."/>
            <person name="Birren B."/>
        </authorList>
    </citation>
    <scope>NUCLEOTIDE SEQUENCE [LARGE SCALE GENOMIC DNA]</scope>
    <source>
        <strain evidence="1 2">CIP 110549</strain>
    </source>
</reference>
<name>V2TII8_9GAMM</name>
<evidence type="ECO:0000313" key="2">
    <source>
        <dbReference type="Proteomes" id="UP000023785"/>
    </source>
</evidence>
<dbReference type="CDD" id="cd09627">
    <property type="entry name" value="DOMON_murB_like"/>
    <property type="match status" value="1"/>
</dbReference>
<gene>
    <name evidence="1" type="ORF">P256_02109</name>
</gene>
<dbReference type="AlphaFoldDB" id="V2TII8"/>
<organism evidence="1 2">
    <name type="scientific">Acinetobacter nectaris CIP 110549</name>
    <dbReference type="NCBI Taxonomy" id="1392540"/>
    <lineage>
        <taxon>Bacteria</taxon>
        <taxon>Pseudomonadati</taxon>
        <taxon>Pseudomonadota</taxon>
        <taxon>Gammaproteobacteria</taxon>
        <taxon>Moraxellales</taxon>
        <taxon>Moraxellaceae</taxon>
        <taxon>Acinetobacter</taxon>
    </lineage>
</organism>
<keyword evidence="2" id="KW-1185">Reference proteome</keyword>
<accession>V2TII8</accession>
<dbReference type="HOGENOM" id="CLU_113334_0_0_6"/>
<dbReference type="eggNOG" id="ENOG50332XN">
    <property type="taxonomic scope" value="Bacteria"/>
</dbReference>
<evidence type="ECO:0008006" key="3">
    <source>
        <dbReference type="Google" id="ProtNLM"/>
    </source>
</evidence>
<dbReference type="EMBL" id="AYER01000009">
    <property type="protein sequence ID" value="ESK37676.1"/>
    <property type="molecule type" value="Genomic_DNA"/>
</dbReference>
<evidence type="ECO:0000313" key="1">
    <source>
        <dbReference type="EMBL" id="ESK37676.1"/>
    </source>
</evidence>